<evidence type="ECO:0000313" key="1">
    <source>
        <dbReference type="EMBL" id="GBF96112.1"/>
    </source>
</evidence>
<evidence type="ECO:0000313" key="2">
    <source>
        <dbReference type="Proteomes" id="UP000247498"/>
    </source>
</evidence>
<proteinExistence type="predicted"/>
<reference evidence="1 2" key="1">
    <citation type="journal article" date="2018" name="Sci. Rep.">
        <title>Raphidocelis subcapitata (=Pseudokirchneriella subcapitata) provides an insight into genome evolution and environmental adaptations in the Sphaeropleales.</title>
        <authorList>
            <person name="Suzuki S."/>
            <person name="Yamaguchi H."/>
            <person name="Nakajima N."/>
            <person name="Kawachi M."/>
        </authorList>
    </citation>
    <scope>NUCLEOTIDE SEQUENCE [LARGE SCALE GENOMIC DNA]</scope>
    <source>
        <strain evidence="1 2">NIES-35</strain>
    </source>
</reference>
<gene>
    <name evidence="1" type="ORF">Rsub_08988</name>
</gene>
<sequence length="278" mass="28093">MHHELFIAPNAAALAAIKAAASSPCPTGAVGCKRPRVETFSCCSLGTGLNLKDFEERPQWPECETCGKQDLLHLSCNKCASPVCGDCVSGKCGVCGADLQLAFRGCDLCGRVLRRRGTRMCVHCTETWCFSCIDRVGTCGCGELTEEGFLRPLEEVEAPTTGRGGAQPVPCLSTASSCNLAVCMADTASSEPAGAAPAVPRHEVHADSGAATAARGVTPAGVTLAMPLPEGLRLPVDAAAGAVAALAAGALLARAAAAAAAGDDDDGPQCSSTGGCCI</sequence>
<dbReference type="Proteomes" id="UP000247498">
    <property type="component" value="Unassembled WGS sequence"/>
</dbReference>
<dbReference type="InParanoid" id="A0A2V0PB00"/>
<protein>
    <submittedName>
        <fullName evidence="1">Uncharacterized protein</fullName>
    </submittedName>
</protein>
<dbReference type="EMBL" id="BDRX01000074">
    <property type="protein sequence ID" value="GBF96112.1"/>
    <property type="molecule type" value="Genomic_DNA"/>
</dbReference>
<dbReference type="AlphaFoldDB" id="A0A2V0PB00"/>
<organism evidence="1 2">
    <name type="scientific">Raphidocelis subcapitata</name>
    <dbReference type="NCBI Taxonomy" id="307507"/>
    <lineage>
        <taxon>Eukaryota</taxon>
        <taxon>Viridiplantae</taxon>
        <taxon>Chlorophyta</taxon>
        <taxon>core chlorophytes</taxon>
        <taxon>Chlorophyceae</taxon>
        <taxon>CS clade</taxon>
        <taxon>Sphaeropleales</taxon>
        <taxon>Selenastraceae</taxon>
        <taxon>Raphidocelis</taxon>
    </lineage>
</organism>
<keyword evidence="2" id="KW-1185">Reference proteome</keyword>
<accession>A0A2V0PB00</accession>
<comment type="caution">
    <text evidence="1">The sequence shown here is derived from an EMBL/GenBank/DDBJ whole genome shotgun (WGS) entry which is preliminary data.</text>
</comment>
<name>A0A2V0PB00_9CHLO</name>